<evidence type="ECO:0000256" key="1">
    <source>
        <dbReference type="SAM" id="MobiDB-lite"/>
    </source>
</evidence>
<feature type="region of interest" description="Disordered" evidence="1">
    <location>
        <begin position="212"/>
        <end position="274"/>
    </location>
</feature>
<dbReference type="AlphaFoldDB" id="A0A854Q4Y1"/>
<feature type="compositionally biased region" description="Low complexity" evidence="1">
    <location>
        <begin position="254"/>
        <end position="267"/>
    </location>
</feature>
<feature type="compositionally biased region" description="Basic and acidic residues" evidence="1">
    <location>
        <begin position="212"/>
        <end position="231"/>
    </location>
</feature>
<sequence>MAGPRSQSPPEQSPTQPSGPPSQPPSEAHAAFFLTRPDNTTRRLNAATPSLDDNSPSILDQRRQLAELLKHFPYQAPTGIRSNTPISPLCLSKNPSSNGSARETDADTDPSFYPSPVNSQTLHHPLEIDIFTHKDAEKLVAWIDKKKNPLSARAVAQRYQVYLNQELSDAGSSPLGGLSASGPAPGTCSNDDKTVLEDPRLDQLYWNSIFERNKPSEEEEKEQLYSDHSLDDSQEQTMDSETTHSDQTQVTARNNLPLLPSLGNPIPSVERGTPQYNKTRYNGMTLNDSFITPADHDLLQRLGVKTRRWKRLASSTPSAPFPANLPCSDVTHDGVDELGYQTDIFNLIPADTLVIKHREEEFQAMADRLERAIAKLPARTENVAVFPFATRFGCVEWTKASDPHYLYPYEKPFEVCLFVKSDPDSSATANTNANTTTSTSMNTTDMDSQHDDPNRGVKYNLNPSENSNPNANQPEQGRGRYIRTSMERVGTAIMARRPIPKTIMEAILMLNVTIFFYSTWYGLDPHGVPHKVRTDKDRVRKVVLETLVETLYHEAYEG</sequence>
<organism evidence="2 3">
    <name type="scientific">Cryptococcus neoformans Tu259-1</name>
    <dbReference type="NCBI Taxonomy" id="1230072"/>
    <lineage>
        <taxon>Eukaryota</taxon>
        <taxon>Fungi</taxon>
        <taxon>Dikarya</taxon>
        <taxon>Basidiomycota</taxon>
        <taxon>Agaricomycotina</taxon>
        <taxon>Tremellomycetes</taxon>
        <taxon>Tremellales</taxon>
        <taxon>Cryptococcaceae</taxon>
        <taxon>Cryptococcus</taxon>
        <taxon>Cryptococcus neoformans species complex</taxon>
    </lineage>
</organism>
<feature type="compositionally biased region" description="Polar residues" evidence="1">
    <location>
        <begin position="235"/>
        <end position="253"/>
    </location>
</feature>
<dbReference type="EMBL" id="AMKT01000076">
    <property type="protein sequence ID" value="OXG14438.1"/>
    <property type="molecule type" value="Genomic_DNA"/>
</dbReference>
<evidence type="ECO:0000313" key="2">
    <source>
        <dbReference type="EMBL" id="OXG14438.1"/>
    </source>
</evidence>
<feature type="region of interest" description="Disordered" evidence="1">
    <location>
        <begin position="173"/>
        <end position="196"/>
    </location>
</feature>
<evidence type="ECO:0000313" key="3">
    <source>
        <dbReference type="Proteomes" id="UP000199727"/>
    </source>
</evidence>
<feature type="region of interest" description="Disordered" evidence="1">
    <location>
        <begin position="76"/>
        <end position="110"/>
    </location>
</feature>
<dbReference type="OrthoDB" id="2575664at2759"/>
<feature type="region of interest" description="Disordered" evidence="1">
    <location>
        <begin position="426"/>
        <end position="481"/>
    </location>
</feature>
<gene>
    <name evidence="2" type="ORF">C361_05740</name>
</gene>
<feature type="compositionally biased region" description="Polar residues" evidence="1">
    <location>
        <begin position="461"/>
        <end position="475"/>
    </location>
</feature>
<proteinExistence type="predicted"/>
<name>A0A854Q4Y1_CRYNE</name>
<reference evidence="2 3" key="1">
    <citation type="submission" date="2017-06" db="EMBL/GenBank/DDBJ databases">
        <title>Global population genomics of the pathogenic fungus Cryptococcus neoformans var. grubii.</title>
        <authorList>
            <person name="Cuomo C."/>
            <person name="Litvintseva A."/>
            <person name="Chen Y."/>
            <person name="Young S."/>
            <person name="Zeng Q."/>
            <person name="Chapman S."/>
            <person name="Gujja S."/>
            <person name="Saif S."/>
            <person name="Birren B."/>
        </authorList>
    </citation>
    <scope>NUCLEOTIDE SEQUENCE [LARGE SCALE GENOMIC DNA]</scope>
    <source>
        <strain evidence="2 3">Tu259-1</strain>
    </source>
</reference>
<feature type="compositionally biased region" description="Low complexity" evidence="1">
    <location>
        <begin position="426"/>
        <end position="446"/>
    </location>
</feature>
<feature type="compositionally biased region" description="Polar residues" evidence="1">
    <location>
        <begin position="47"/>
        <end position="58"/>
    </location>
</feature>
<protein>
    <submittedName>
        <fullName evidence="2">Uncharacterized protein</fullName>
    </submittedName>
</protein>
<accession>A0A854Q4Y1</accession>
<comment type="caution">
    <text evidence="2">The sequence shown here is derived from an EMBL/GenBank/DDBJ whole genome shotgun (WGS) entry which is preliminary data.</text>
</comment>
<feature type="region of interest" description="Disordered" evidence="1">
    <location>
        <begin position="1"/>
        <end position="58"/>
    </location>
</feature>
<feature type="compositionally biased region" description="Low complexity" evidence="1">
    <location>
        <begin position="173"/>
        <end position="186"/>
    </location>
</feature>
<dbReference type="Proteomes" id="UP000199727">
    <property type="component" value="Unassembled WGS sequence"/>
</dbReference>
<feature type="compositionally biased region" description="Low complexity" evidence="1">
    <location>
        <begin position="1"/>
        <end position="16"/>
    </location>
</feature>